<dbReference type="SMR" id="A0A7M7IR04"/>
<proteinExistence type="predicted"/>
<dbReference type="RefSeq" id="XP_016841012.1">
    <property type="nucleotide sequence ID" value="XM_016985523.1"/>
</dbReference>
<reference evidence="1" key="1">
    <citation type="submission" date="2021-01" db="UniProtKB">
        <authorList>
            <consortium name="EnsemblMetazoa"/>
        </authorList>
    </citation>
    <scope>IDENTIFICATION</scope>
</reference>
<organism evidence="1 2">
    <name type="scientific">Nasonia vitripennis</name>
    <name type="common">Parasitic wasp</name>
    <dbReference type="NCBI Taxonomy" id="7425"/>
    <lineage>
        <taxon>Eukaryota</taxon>
        <taxon>Metazoa</taxon>
        <taxon>Ecdysozoa</taxon>
        <taxon>Arthropoda</taxon>
        <taxon>Hexapoda</taxon>
        <taxon>Insecta</taxon>
        <taxon>Pterygota</taxon>
        <taxon>Neoptera</taxon>
        <taxon>Endopterygota</taxon>
        <taxon>Hymenoptera</taxon>
        <taxon>Apocrita</taxon>
        <taxon>Proctotrupomorpha</taxon>
        <taxon>Chalcidoidea</taxon>
        <taxon>Pteromalidae</taxon>
        <taxon>Pteromalinae</taxon>
        <taxon>Nasonia</taxon>
    </lineage>
</organism>
<dbReference type="Proteomes" id="UP000002358">
    <property type="component" value="Chromosome 5"/>
</dbReference>
<sequence>MLNQGMDVLVPALEKLYRACLALGYVPKEWGQARVAFLPKPGKTHHAVAKDYSPISMTSFLLKTLERLVDRYIKESSLVEVSLHSKQHAYQTGKSVDTAVVDAVRFIKLMLLKYLITMKLYVISKDSKSS</sequence>
<dbReference type="InParanoid" id="A0A7M7IR04"/>
<dbReference type="KEGG" id="nvi:107981087"/>
<keyword evidence="2" id="KW-1185">Reference proteome</keyword>
<accession>A0A7M7IR04</accession>
<name>A0A7M7IR04_NASVI</name>
<evidence type="ECO:0000313" key="2">
    <source>
        <dbReference type="Proteomes" id="UP000002358"/>
    </source>
</evidence>
<dbReference type="PANTHER" id="PTHR19446">
    <property type="entry name" value="REVERSE TRANSCRIPTASES"/>
    <property type="match status" value="1"/>
</dbReference>
<dbReference type="GeneID" id="107981087"/>
<evidence type="ECO:0000313" key="1">
    <source>
        <dbReference type="EnsemblMetazoa" id="XP_016841012"/>
    </source>
</evidence>
<dbReference type="OrthoDB" id="7695642at2759"/>
<evidence type="ECO:0008006" key="3">
    <source>
        <dbReference type="Google" id="ProtNLM"/>
    </source>
</evidence>
<protein>
    <recommendedName>
        <fullName evidence="3">Reverse transcriptase domain-containing protein</fullName>
    </recommendedName>
</protein>
<dbReference type="EnsemblMetazoa" id="XM_016985523">
    <property type="protein sequence ID" value="XP_016841012"/>
    <property type="gene ID" value="LOC107981087"/>
</dbReference>
<dbReference type="AlphaFoldDB" id="A0A7M7IR04"/>